<gene>
    <name evidence="4" type="ORF">WCD58_24235</name>
</gene>
<evidence type="ECO:0000259" key="3">
    <source>
        <dbReference type="Pfam" id="PF00535"/>
    </source>
</evidence>
<dbReference type="InterPro" id="IPR001173">
    <property type="entry name" value="Glyco_trans_2-like"/>
</dbReference>
<dbReference type="Proteomes" id="UP001369736">
    <property type="component" value="Unassembled WGS sequence"/>
</dbReference>
<protein>
    <submittedName>
        <fullName evidence="4">Glycosyltransferase family 2 protein</fullName>
    </submittedName>
</protein>
<reference evidence="4 5" key="1">
    <citation type="submission" date="2024-03" db="EMBL/GenBank/DDBJ databases">
        <title>Actinomycetospora sp. OC33-EN07, a novel actinomycete isolated from wild orchid (Aerides multiflora).</title>
        <authorList>
            <person name="Suriyachadkun C."/>
        </authorList>
    </citation>
    <scope>NUCLEOTIDE SEQUENCE [LARGE SCALE GENOMIC DNA]</scope>
    <source>
        <strain evidence="4 5">OC33-EN07</strain>
    </source>
</reference>
<dbReference type="RefSeq" id="WP_337705652.1">
    <property type="nucleotide sequence ID" value="NZ_JBBEGM010000011.1"/>
</dbReference>
<dbReference type="PANTHER" id="PTHR48090:SF7">
    <property type="entry name" value="RFBJ PROTEIN"/>
    <property type="match status" value="1"/>
</dbReference>
<dbReference type="InterPro" id="IPR029044">
    <property type="entry name" value="Nucleotide-diphossugar_trans"/>
</dbReference>
<evidence type="ECO:0000313" key="5">
    <source>
        <dbReference type="Proteomes" id="UP001369736"/>
    </source>
</evidence>
<sequence length="273" mass="28948">MEPTVTVVIPARNEADNLRELLPRLSTEHEVLVVDGHSTDETAHVVRRVRPDARLITQTRRGKGNALVCGMTAATGDAIVLVDADGSADPGEIPRFVDALADADVATGSRTITGGGSHDLTQFRAAGNRMLTGLANLAVGSRASDLCYGYNALWRDVLPALGLPDVDARSPFRLGDGFEIEAFLHCRSTRAGLRVAEVPSVELARHHGASNLHSVKDGLRVLAMLLAEGVERPLGASAPPAQQRPLTPRPAPGRAGTRRALRRAAHPVVTDVS</sequence>
<proteinExistence type="inferred from homology"/>
<dbReference type="Pfam" id="PF00535">
    <property type="entry name" value="Glycos_transf_2"/>
    <property type="match status" value="1"/>
</dbReference>
<accession>A0ABU8MAG2</accession>
<feature type="domain" description="Glycosyltransferase 2-like" evidence="3">
    <location>
        <begin position="6"/>
        <end position="158"/>
    </location>
</feature>
<feature type="region of interest" description="Disordered" evidence="2">
    <location>
        <begin position="234"/>
        <end position="273"/>
    </location>
</feature>
<name>A0ABU8MAG2_9PSEU</name>
<dbReference type="CDD" id="cd04179">
    <property type="entry name" value="DPM_DPG-synthase_like"/>
    <property type="match status" value="1"/>
</dbReference>
<comment type="similarity">
    <text evidence="1">Belongs to the glycosyltransferase 2 family.</text>
</comment>
<keyword evidence="5" id="KW-1185">Reference proteome</keyword>
<evidence type="ECO:0000256" key="1">
    <source>
        <dbReference type="ARBA" id="ARBA00006739"/>
    </source>
</evidence>
<dbReference type="InterPro" id="IPR050256">
    <property type="entry name" value="Glycosyltransferase_2"/>
</dbReference>
<feature type="compositionally biased region" description="Basic residues" evidence="2">
    <location>
        <begin position="256"/>
        <end position="265"/>
    </location>
</feature>
<dbReference type="EMBL" id="JBBEGM010000011">
    <property type="protein sequence ID" value="MEJ2864288.1"/>
    <property type="molecule type" value="Genomic_DNA"/>
</dbReference>
<dbReference type="SUPFAM" id="SSF53448">
    <property type="entry name" value="Nucleotide-diphospho-sugar transferases"/>
    <property type="match status" value="1"/>
</dbReference>
<dbReference type="Gene3D" id="3.90.550.10">
    <property type="entry name" value="Spore Coat Polysaccharide Biosynthesis Protein SpsA, Chain A"/>
    <property type="match status" value="1"/>
</dbReference>
<comment type="caution">
    <text evidence="4">The sequence shown here is derived from an EMBL/GenBank/DDBJ whole genome shotgun (WGS) entry which is preliminary data.</text>
</comment>
<organism evidence="4 5">
    <name type="scientific">Actinomycetospora flava</name>
    <dbReference type="NCBI Taxonomy" id="3129232"/>
    <lineage>
        <taxon>Bacteria</taxon>
        <taxon>Bacillati</taxon>
        <taxon>Actinomycetota</taxon>
        <taxon>Actinomycetes</taxon>
        <taxon>Pseudonocardiales</taxon>
        <taxon>Pseudonocardiaceae</taxon>
        <taxon>Actinomycetospora</taxon>
    </lineage>
</organism>
<evidence type="ECO:0000313" key="4">
    <source>
        <dbReference type="EMBL" id="MEJ2864288.1"/>
    </source>
</evidence>
<evidence type="ECO:0000256" key="2">
    <source>
        <dbReference type="SAM" id="MobiDB-lite"/>
    </source>
</evidence>
<dbReference type="PANTHER" id="PTHR48090">
    <property type="entry name" value="UNDECAPRENYL-PHOSPHATE 4-DEOXY-4-FORMAMIDO-L-ARABINOSE TRANSFERASE-RELATED"/>
    <property type="match status" value="1"/>
</dbReference>